<dbReference type="VEuPathDB" id="VectorBase:AALB014549"/>
<dbReference type="AlphaFoldDB" id="A0A182FY43"/>
<reference evidence="1 2" key="1">
    <citation type="journal article" date="2017" name="G3 (Bethesda)">
        <title>The Physical Genome Mapping of Anopheles albimanus Corrected Scaffold Misassemblies and Identified Interarm Rearrangements in Genus Anopheles.</title>
        <authorList>
            <person name="Artemov G.N."/>
            <person name="Peery A.N."/>
            <person name="Jiang X."/>
            <person name="Tu Z."/>
            <person name="Stegniy V.N."/>
            <person name="Sharakhova M.V."/>
            <person name="Sharakhov I.V."/>
        </authorList>
    </citation>
    <scope>NUCLEOTIDE SEQUENCE [LARGE SCALE GENOMIC DNA]</scope>
    <source>
        <strain evidence="1 2">ALBI9_A</strain>
    </source>
</reference>
<organism evidence="1 2">
    <name type="scientific">Anopheles albimanus</name>
    <name type="common">New world malaria mosquito</name>
    <dbReference type="NCBI Taxonomy" id="7167"/>
    <lineage>
        <taxon>Eukaryota</taxon>
        <taxon>Metazoa</taxon>
        <taxon>Ecdysozoa</taxon>
        <taxon>Arthropoda</taxon>
        <taxon>Hexapoda</taxon>
        <taxon>Insecta</taxon>
        <taxon>Pterygota</taxon>
        <taxon>Neoptera</taxon>
        <taxon>Endopterygota</taxon>
        <taxon>Diptera</taxon>
        <taxon>Nematocera</taxon>
        <taxon>Culicoidea</taxon>
        <taxon>Culicidae</taxon>
        <taxon>Anophelinae</taxon>
        <taxon>Anopheles</taxon>
    </lineage>
</organism>
<sequence length="55" mass="6411">MRSFLSPKINIIEQLPHCSFWHPETDRLNIGSSVAMGSSYRQLQVQIPFFFSKLK</sequence>
<name>A0A182FY43_ANOAL</name>
<accession>A0A182FY43</accession>
<evidence type="ECO:0000313" key="2">
    <source>
        <dbReference type="Proteomes" id="UP000069272"/>
    </source>
</evidence>
<dbReference type="Proteomes" id="UP000069272">
    <property type="component" value="Chromosome 3L"/>
</dbReference>
<keyword evidence="2" id="KW-1185">Reference proteome</keyword>
<protein>
    <submittedName>
        <fullName evidence="1">Uncharacterized protein</fullName>
    </submittedName>
</protein>
<dbReference type="EnsemblMetazoa" id="AALB014549-RA">
    <property type="protein sequence ID" value="AALB014549-PA"/>
    <property type="gene ID" value="AALB014549"/>
</dbReference>
<proteinExistence type="predicted"/>
<reference evidence="1" key="2">
    <citation type="submission" date="2022-08" db="UniProtKB">
        <authorList>
            <consortium name="EnsemblMetazoa"/>
        </authorList>
    </citation>
    <scope>IDENTIFICATION</scope>
    <source>
        <strain evidence="1">STECLA/ALBI9_A</strain>
    </source>
</reference>
<evidence type="ECO:0000313" key="1">
    <source>
        <dbReference type="EnsemblMetazoa" id="AALB014549-PA"/>
    </source>
</evidence>